<name>A0A1J5ECE7_9BACT</name>
<comment type="caution">
    <text evidence="1">The sequence shown here is derived from an EMBL/GenBank/DDBJ whole genome shotgun (WGS) entry which is preliminary data.</text>
</comment>
<sequence length="108" mass="11939">MDLHLPLYLGSTLRGGFGSAFKKVVCALRDRLCHECILKEKCVYSYVFETPPPADTTVMRKYGASPHPFVIELPLTEVLLSESHQGCKIGDTIVFNLILIGKAIDCPT</sequence>
<evidence type="ECO:0000313" key="2">
    <source>
        <dbReference type="Proteomes" id="UP000183085"/>
    </source>
</evidence>
<dbReference type="AlphaFoldDB" id="A0A1J5ECE7"/>
<proteinExistence type="predicted"/>
<gene>
    <name evidence="1" type="ORF">AUJ95_01645</name>
</gene>
<reference evidence="1 2" key="1">
    <citation type="journal article" date="2016" name="Environ. Microbiol.">
        <title>Genomic resolution of a cold subsurface aquifer community provides metabolic insights for novel microbes adapted to high CO concentrations.</title>
        <authorList>
            <person name="Probst A.J."/>
            <person name="Castelle C.J."/>
            <person name="Singh A."/>
            <person name="Brown C.T."/>
            <person name="Anantharaman K."/>
            <person name="Sharon I."/>
            <person name="Hug L.A."/>
            <person name="Burstein D."/>
            <person name="Emerson J.B."/>
            <person name="Thomas B.C."/>
            <person name="Banfield J.F."/>
        </authorList>
    </citation>
    <scope>NUCLEOTIDE SEQUENCE [LARGE SCALE GENOMIC DNA]</scope>
    <source>
        <strain evidence="1">CG2_30_40_21</strain>
    </source>
</reference>
<accession>A0A1J5ECE7</accession>
<dbReference type="STRING" id="1817895.AUJ95_01645"/>
<evidence type="ECO:0000313" key="1">
    <source>
        <dbReference type="EMBL" id="OIP42498.1"/>
    </source>
</evidence>
<dbReference type="EMBL" id="MNYI01000046">
    <property type="protein sequence ID" value="OIP42498.1"/>
    <property type="molecule type" value="Genomic_DNA"/>
</dbReference>
<dbReference type="Proteomes" id="UP000183085">
    <property type="component" value="Unassembled WGS sequence"/>
</dbReference>
<protein>
    <submittedName>
        <fullName evidence="1">Uncharacterized protein</fullName>
    </submittedName>
</protein>
<organism evidence="1 2">
    <name type="scientific">Candidatus Desantisbacteria bacterium CG2_30_40_21</name>
    <dbReference type="NCBI Taxonomy" id="1817895"/>
    <lineage>
        <taxon>Bacteria</taxon>
        <taxon>Candidatus Desantisiibacteriota</taxon>
    </lineage>
</organism>